<keyword evidence="10" id="KW-1185">Reference proteome</keyword>
<dbReference type="PANTHER" id="PTHR12128:SF19">
    <property type="entry name" value="5-DEHYDRO-4-DEOXYGLUCARATE DEHYDRATASE 2-RELATED"/>
    <property type="match status" value="1"/>
</dbReference>
<comment type="pathway">
    <text evidence="2 5">Carbohydrate acid metabolism; D-glucarate degradation; 2,5-dioxopentanoate from D-glucarate: step 2/2.</text>
</comment>
<comment type="caution">
    <text evidence="9">The sequence shown here is derived from an EMBL/GenBank/DDBJ whole genome shotgun (WGS) entry which is preliminary data.</text>
</comment>
<proteinExistence type="inferred from homology"/>
<dbReference type="Pfam" id="PF00701">
    <property type="entry name" value="DHDPS"/>
    <property type="match status" value="1"/>
</dbReference>
<dbReference type="HAMAP" id="MF_00694">
    <property type="entry name" value="KDGDH"/>
    <property type="match status" value="1"/>
</dbReference>
<keyword evidence="4 5" id="KW-0456">Lyase</keyword>
<dbReference type="EMBL" id="BMMS01000002">
    <property type="protein sequence ID" value="GGO81501.1"/>
    <property type="molecule type" value="Genomic_DNA"/>
</dbReference>
<dbReference type="InterPro" id="IPR017655">
    <property type="entry name" value="Dehydro-deoxyglucarate_dehyd"/>
</dbReference>
<evidence type="ECO:0000256" key="2">
    <source>
        <dbReference type="ARBA" id="ARBA00004983"/>
    </source>
</evidence>
<comment type="similarity">
    <text evidence="3 5 6">Belongs to the DapA family.</text>
</comment>
<gene>
    <name evidence="9" type="ORF">GCM10012280_05880</name>
</gene>
<reference evidence="9" key="2">
    <citation type="submission" date="2020-09" db="EMBL/GenBank/DDBJ databases">
        <authorList>
            <person name="Sun Q."/>
            <person name="Zhou Y."/>
        </authorList>
    </citation>
    <scope>NUCLEOTIDE SEQUENCE</scope>
    <source>
        <strain evidence="9">CGMCC 4.7201</strain>
    </source>
</reference>
<dbReference type="RefSeq" id="WP_189129877.1">
    <property type="nucleotide sequence ID" value="NZ_BMMS01000002.1"/>
</dbReference>
<evidence type="ECO:0000256" key="7">
    <source>
        <dbReference type="PIRSR" id="PIRSR001365-1"/>
    </source>
</evidence>
<dbReference type="NCBIfam" id="NF002958">
    <property type="entry name" value="PRK03620.1"/>
    <property type="match status" value="1"/>
</dbReference>
<dbReference type="GO" id="GO:0008840">
    <property type="term" value="F:4-hydroxy-tetrahydrodipicolinate synthase activity"/>
    <property type="evidence" value="ECO:0007669"/>
    <property type="project" value="TreeGrafter"/>
</dbReference>
<comment type="catalytic activity">
    <reaction evidence="1 5">
        <text>5-dehydro-4-deoxy-D-glucarate + H(+) = 2,5-dioxopentanoate + CO2 + H2O</text>
        <dbReference type="Rhea" id="RHEA:24608"/>
        <dbReference type="ChEBI" id="CHEBI:15377"/>
        <dbReference type="ChEBI" id="CHEBI:15378"/>
        <dbReference type="ChEBI" id="CHEBI:16526"/>
        <dbReference type="ChEBI" id="CHEBI:42819"/>
        <dbReference type="ChEBI" id="CHEBI:58136"/>
        <dbReference type="EC" id="4.2.1.41"/>
    </reaction>
</comment>
<accession>A0A917ZEF5</accession>
<dbReference type="Gene3D" id="3.20.20.70">
    <property type="entry name" value="Aldolase class I"/>
    <property type="match status" value="1"/>
</dbReference>
<evidence type="ECO:0000256" key="8">
    <source>
        <dbReference type="PIRSR" id="PIRSR001365-2"/>
    </source>
</evidence>
<reference evidence="9" key="1">
    <citation type="journal article" date="2014" name="Int. J. Syst. Evol. Microbiol.">
        <title>Complete genome sequence of Corynebacterium casei LMG S-19264T (=DSM 44701T), isolated from a smear-ripened cheese.</title>
        <authorList>
            <consortium name="US DOE Joint Genome Institute (JGI-PGF)"/>
            <person name="Walter F."/>
            <person name="Albersmeier A."/>
            <person name="Kalinowski J."/>
            <person name="Ruckert C."/>
        </authorList>
    </citation>
    <scope>NUCLEOTIDE SEQUENCE</scope>
    <source>
        <strain evidence="9">CGMCC 4.7201</strain>
    </source>
</reference>
<dbReference type="Proteomes" id="UP000641932">
    <property type="component" value="Unassembled WGS sequence"/>
</dbReference>
<name>A0A917ZEF5_9ACTN</name>
<evidence type="ECO:0000313" key="9">
    <source>
        <dbReference type="EMBL" id="GGO81501.1"/>
    </source>
</evidence>
<dbReference type="SUPFAM" id="SSF51569">
    <property type="entry name" value="Aldolase"/>
    <property type="match status" value="1"/>
</dbReference>
<dbReference type="PANTHER" id="PTHR12128">
    <property type="entry name" value="DIHYDRODIPICOLINATE SYNTHASE"/>
    <property type="match status" value="1"/>
</dbReference>
<dbReference type="InterPro" id="IPR002220">
    <property type="entry name" value="DapA-like"/>
</dbReference>
<evidence type="ECO:0000256" key="1">
    <source>
        <dbReference type="ARBA" id="ARBA00001446"/>
    </source>
</evidence>
<evidence type="ECO:0000256" key="6">
    <source>
        <dbReference type="PIRNR" id="PIRNR001365"/>
    </source>
</evidence>
<protein>
    <recommendedName>
        <fullName evidence="5">Probable 5-dehydro-4-deoxyglucarate dehydratase</fullName>
        <ecNumber evidence="5">4.2.1.41</ecNumber>
    </recommendedName>
    <alternativeName>
        <fullName evidence="5">5-keto-4-deoxy-glucarate dehydratase</fullName>
        <shortName evidence="5">KDGDH</shortName>
    </alternativeName>
</protein>
<feature type="active site" description="Proton donor/acceptor" evidence="7">
    <location>
        <position position="144"/>
    </location>
</feature>
<dbReference type="GO" id="GO:0042838">
    <property type="term" value="P:D-glucarate catabolic process"/>
    <property type="evidence" value="ECO:0007669"/>
    <property type="project" value="UniProtKB-UniRule"/>
</dbReference>
<evidence type="ECO:0000313" key="10">
    <source>
        <dbReference type="Proteomes" id="UP000641932"/>
    </source>
</evidence>
<sequence length="320" mass="33813">MALAPNAERIADRLDGILFFPVTAFDAKGTLNLGVYREHVRQRVGDGPAAVFAACGTGEYPALDLDEYRSCVAAAVEEAAGRVPVVAGVGHGTALAVQFVRAAEEAGADGLLVLPPYLVQAGQAGLLRHYLTLADATDLDQIIYLRDNAVITPATAVELARHPRIVGLKDGVGDIDLMQRIMGAIRSDGNELLFINGLPTAEMTALAYRGIGVEAYSSAVFCFAPRISLAFFRALRSGDDATARELLDGFYQPLVELRTRGSGYAVSLIKAEVRRAGLDVGEVRPPLAEPTPAHLAELAAVVDRGHAIADAIEARTGGAR</sequence>
<feature type="binding site" evidence="8">
    <location>
        <position position="57"/>
    </location>
    <ligand>
        <name>pyruvate</name>
        <dbReference type="ChEBI" id="CHEBI:15361"/>
    </ligand>
</feature>
<dbReference type="InterPro" id="IPR013785">
    <property type="entry name" value="Aldolase_TIM"/>
</dbReference>
<dbReference type="PIRSF" id="PIRSF001365">
    <property type="entry name" value="DHDPS"/>
    <property type="match status" value="1"/>
</dbReference>
<dbReference type="AlphaFoldDB" id="A0A917ZEF5"/>
<organism evidence="9 10">
    <name type="scientific">Wenjunlia tyrosinilytica</name>
    <dbReference type="NCBI Taxonomy" id="1544741"/>
    <lineage>
        <taxon>Bacteria</taxon>
        <taxon>Bacillati</taxon>
        <taxon>Actinomycetota</taxon>
        <taxon>Actinomycetes</taxon>
        <taxon>Kitasatosporales</taxon>
        <taxon>Streptomycetaceae</taxon>
        <taxon>Wenjunlia</taxon>
    </lineage>
</organism>
<feature type="active site" description="Schiff-base intermediate with substrate" evidence="7">
    <location>
        <position position="169"/>
    </location>
</feature>
<evidence type="ECO:0000256" key="5">
    <source>
        <dbReference type="HAMAP-Rule" id="MF_00694"/>
    </source>
</evidence>
<dbReference type="EC" id="4.2.1.41" evidence="5"/>
<evidence type="ECO:0000256" key="4">
    <source>
        <dbReference type="ARBA" id="ARBA00023239"/>
    </source>
</evidence>
<dbReference type="GO" id="GO:0047448">
    <property type="term" value="F:5-dehydro-4-deoxyglucarate dehydratase activity"/>
    <property type="evidence" value="ECO:0007669"/>
    <property type="project" value="UniProtKB-UniRule"/>
</dbReference>
<dbReference type="SMART" id="SM01130">
    <property type="entry name" value="DHDPS"/>
    <property type="match status" value="1"/>
</dbReference>
<evidence type="ECO:0000256" key="3">
    <source>
        <dbReference type="ARBA" id="ARBA00007592"/>
    </source>
</evidence>